<dbReference type="CDD" id="cd14518">
    <property type="entry name" value="DSP_fungal_YVH1"/>
    <property type="match status" value="1"/>
</dbReference>
<organism evidence="8 9">
    <name type="scientific">Phyllosticta capitalensis</name>
    <dbReference type="NCBI Taxonomy" id="121624"/>
    <lineage>
        <taxon>Eukaryota</taxon>
        <taxon>Fungi</taxon>
        <taxon>Dikarya</taxon>
        <taxon>Ascomycota</taxon>
        <taxon>Pezizomycotina</taxon>
        <taxon>Dothideomycetes</taxon>
        <taxon>Dothideomycetes incertae sedis</taxon>
        <taxon>Botryosphaeriales</taxon>
        <taxon>Phyllostictaceae</taxon>
        <taxon>Phyllosticta</taxon>
    </lineage>
</organism>
<evidence type="ECO:0000256" key="2">
    <source>
        <dbReference type="ARBA" id="ARBA00013064"/>
    </source>
</evidence>
<feature type="compositionally biased region" description="Low complexity" evidence="5">
    <location>
        <begin position="231"/>
        <end position="241"/>
    </location>
</feature>
<evidence type="ECO:0000256" key="1">
    <source>
        <dbReference type="ARBA" id="ARBA00008601"/>
    </source>
</evidence>
<proteinExistence type="inferred from homology"/>
<dbReference type="EC" id="3.1.3.48" evidence="2"/>
<reference evidence="8 9" key="1">
    <citation type="submission" date="2024-04" db="EMBL/GenBank/DDBJ databases">
        <title>Phyllosticta paracitricarpa is synonymous to the EU quarantine fungus P. citricarpa based on phylogenomic analyses.</title>
        <authorList>
            <consortium name="Lawrence Berkeley National Laboratory"/>
            <person name="Van Ingen-Buijs V.A."/>
            <person name="Van Westerhoven A.C."/>
            <person name="Haridas S."/>
            <person name="Skiadas P."/>
            <person name="Martin F."/>
            <person name="Groenewald J.Z."/>
            <person name="Crous P.W."/>
            <person name="Seidl M.F."/>
        </authorList>
    </citation>
    <scope>NUCLEOTIDE SEQUENCE [LARGE SCALE GENOMIC DNA]</scope>
    <source>
        <strain evidence="8 9">CBS 123374</strain>
    </source>
</reference>
<evidence type="ECO:0000256" key="3">
    <source>
        <dbReference type="ARBA" id="ARBA00022801"/>
    </source>
</evidence>
<sequence>MATAGLLDKVPGHLNLFIGGLFTLRRRDALEAANITHVLSVLRLPLDDALFAPFKEHMVVEVDDVDDEDLLQHFPATNRFIQRALDSGGGVLVHCAMGKSRSATCVMAYLMHKHHITPHEALAQCREARPLCEPNDGFMKQLEIYHAMGAPADGIDESPAYQRWAYLREVELSRACGTAPEADKIRFEDEHVQQQHQNQQNQPAAHLELRCRKCRRALATSNFINEHPAKSSSSPSPSPSSHQQQNNTNQCSHYFIDPLSWMRPELEKSLLDGRLDCPNPRCRAHVGKYAWQGMRCSCGEWVVPAISLAKGRVDEVRKGGGPAAALPVGAAPAGIRRPPGAGGNL</sequence>
<evidence type="ECO:0000313" key="9">
    <source>
        <dbReference type="Proteomes" id="UP001492380"/>
    </source>
</evidence>
<dbReference type="PIRSF" id="PIRSF000941">
    <property type="entry name" value="DUSP12"/>
    <property type="match status" value="1"/>
</dbReference>
<dbReference type="InterPro" id="IPR016130">
    <property type="entry name" value="Tyr_Pase_AS"/>
</dbReference>
<evidence type="ECO:0000259" key="6">
    <source>
        <dbReference type="PROSITE" id="PS50054"/>
    </source>
</evidence>
<feature type="region of interest" description="Disordered" evidence="5">
    <location>
        <begin position="225"/>
        <end position="248"/>
    </location>
</feature>
<feature type="domain" description="Tyrosine specific protein phosphatases" evidence="7">
    <location>
        <begin position="72"/>
        <end position="130"/>
    </location>
</feature>
<evidence type="ECO:0000256" key="5">
    <source>
        <dbReference type="SAM" id="MobiDB-lite"/>
    </source>
</evidence>
<keyword evidence="4" id="KW-0904">Protein phosphatase</keyword>
<dbReference type="EMBL" id="JBBWRZ010000012">
    <property type="protein sequence ID" value="KAK8224559.1"/>
    <property type="molecule type" value="Genomic_DNA"/>
</dbReference>
<gene>
    <name evidence="8" type="ORF">HDK90DRAFT_514741</name>
</gene>
<dbReference type="Pfam" id="PF00782">
    <property type="entry name" value="DSPc"/>
    <property type="match status" value="1"/>
</dbReference>
<evidence type="ECO:0000313" key="8">
    <source>
        <dbReference type="EMBL" id="KAK8224559.1"/>
    </source>
</evidence>
<dbReference type="Proteomes" id="UP001492380">
    <property type="component" value="Unassembled WGS sequence"/>
</dbReference>
<dbReference type="PROSITE" id="PS50056">
    <property type="entry name" value="TYR_PHOSPHATASE_2"/>
    <property type="match status" value="1"/>
</dbReference>
<protein>
    <recommendedName>
        <fullName evidence="2">protein-tyrosine-phosphatase</fullName>
        <ecNumber evidence="2">3.1.3.48</ecNumber>
    </recommendedName>
</protein>
<dbReference type="SUPFAM" id="SSF52799">
    <property type="entry name" value="(Phosphotyrosine protein) phosphatases II"/>
    <property type="match status" value="1"/>
</dbReference>
<keyword evidence="9" id="KW-1185">Reference proteome</keyword>
<name>A0ABR1YAV1_9PEZI</name>
<dbReference type="PROSITE" id="PS00383">
    <property type="entry name" value="TYR_PHOSPHATASE_1"/>
    <property type="match status" value="1"/>
</dbReference>
<comment type="similarity">
    <text evidence="1">Belongs to the protein-tyrosine phosphatase family. Non-receptor class dual specificity subfamily.</text>
</comment>
<dbReference type="Gene3D" id="3.90.190.10">
    <property type="entry name" value="Protein tyrosine phosphatase superfamily"/>
    <property type="match status" value="1"/>
</dbReference>
<evidence type="ECO:0000256" key="4">
    <source>
        <dbReference type="ARBA" id="ARBA00022912"/>
    </source>
</evidence>
<dbReference type="SMART" id="SM00195">
    <property type="entry name" value="DSPc"/>
    <property type="match status" value="1"/>
</dbReference>
<dbReference type="InterPro" id="IPR016278">
    <property type="entry name" value="DUSP12"/>
</dbReference>
<dbReference type="PANTHER" id="PTHR45848:SF4">
    <property type="entry name" value="DUAL SPECIFICITY PROTEIN PHOSPHATASE 12"/>
    <property type="match status" value="1"/>
</dbReference>
<dbReference type="PROSITE" id="PS50054">
    <property type="entry name" value="TYR_PHOSPHATASE_DUAL"/>
    <property type="match status" value="1"/>
</dbReference>
<dbReference type="PANTHER" id="PTHR45848">
    <property type="entry name" value="DUAL SPECIFICITY PROTEIN PHOSPHATASE 12 FAMILY MEMBER"/>
    <property type="match status" value="1"/>
</dbReference>
<dbReference type="InterPro" id="IPR000340">
    <property type="entry name" value="Dual-sp_phosphatase_cat-dom"/>
</dbReference>
<accession>A0ABR1YAV1</accession>
<dbReference type="InterPro" id="IPR000387">
    <property type="entry name" value="Tyr_Pase_dom"/>
</dbReference>
<evidence type="ECO:0000259" key="7">
    <source>
        <dbReference type="PROSITE" id="PS50056"/>
    </source>
</evidence>
<dbReference type="InterPro" id="IPR020422">
    <property type="entry name" value="TYR_PHOSPHATASE_DUAL_dom"/>
</dbReference>
<keyword evidence="3" id="KW-0378">Hydrolase</keyword>
<comment type="caution">
    <text evidence="8">The sequence shown here is derived from an EMBL/GenBank/DDBJ whole genome shotgun (WGS) entry which is preliminary data.</text>
</comment>
<feature type="domain" description="Tyrosine-protein phosphatase" evidence="6">
    <location>
        <begin position="8"/>
        <end position="151"/>
    </location>
</feature>
<dbReference type="InterPro" id="IPR029021">
    <property type="entry name" value="Prot-tyrosine_phosphatase-like"/>
</dbReference>